<name>A0A3M7PSM5_BRAPC</name>
<protein>
    <submittedName>
        <fullName evidence="2">Uncharacterized protein</fullName>
    </submittedName>
</protein>
<evidence type="ECO:0000313" key="2">
    <source>
        <dbReference type="EMBL" id="RNA01658.1"/>
    </source>
</evidence>
<evidence type="ECO:0000256" key="1">
    <source>
        <dbReference type="SAM" id="Phobius"/>
    </source>
</evidence>
<sequence length="143" mass="17066">MHYLTFADFRCPLHFFVPREFITTIWAIKISFFFIGVLQVLQIFSIDKAASFGLCLLDDVGACSSSLFESIWEKKKEIKIYKIFYINLCLTLTLIPATFYNLKNLKWRQIEVHDQNHNFDNLIFDHLIMVMNFKLPKWIKNEF</sequence>
<organism evidence="2 3">
    <name type="scientific">Brachionus plicatilis</name>
    <name type="common">Marine rotifer</name>
    <name type="synonym">Brachionus muelleri</name>
    <dbReference type="NCBI Taxonomy" id="10195"/>
    <lineage>
        <taxon>Eukaryota</taxon>
        <taxon>Metazoa</taxon>
        <taxon>Spiralia</taxon>
        <taxon>Gnathifera</taxon>
        <taxon>Rotifera</taxon>
        <taxon>Eurotatoria</taxon>
        <taxon>Monogononta</taxon>
        <taxon>Pseudotrocha</taxon>
        <taxon>Ploima</taxon>
        <taxon>Brachionidae</taxon>
        <taxon>Brachionus</taxon>
    </lineage>
</organism>
<gene>
    <name evidence="2" type="ORF">BpHYR1_042745</name>
</gene>
<comment type="caution">
    <text evidence="2">The sequence shown here is derived from an EMBL/GenBank/DDBJ whole genome shotgun (WGS) entry which is preliminary data.</text>
</comment>
<feature type="transmembrane region" description="Helical" evidence="1">
    <location>
        <begin position="84"/>
        <end position="102"/>
    </location>
</feature>
<evidence type="ECO:0000313" key="3">
    <source>
        <dbReference type="Proteomes" id="UP000276133"/>
    </source>
</evidence>
<dbReference type="Proteomes" id="UP000276133">
    <property type="component" value="Unassembled WGS sequence"/>
</dbReference>
<dbReference type="AlphaFoldDB" id="A0A3M7PSM5"/>
<reference evidence="2 3" key="1">
    <citation type="journal article" date="2018" name="Sci. Rep.">
        <title>Genomic signatures of local adaptation to the degree of environmental predictability in rotifers.</title>
        <authorList>
            <person name="Franch-Gras L."/>
            <person name="Hahn C."/>
            <person name="Garcia-Roger E.M."/>
            <person name="Carmona M.J."/>
            <person name="Serra M."/>
            <person name="Gomez A."/>
        </authorList>
    </citation>
    <scope>NUCLEOTIDE SEQUENCE [LARGE SCALE GENOMIC DNA]</scope>
    <source>
        <strain evidence="2">HYR1</strain>
    </source>
</reference>
<keyword evidence="1" id="KW-0472">Membrane</keyword>
<keyword evidence="1" id="KW-0812">Transmembrane</keyword>
<keyword evidence="3" id="KW-1185">Reference proteome</keyword>
<accession>A0A3M7PSM5</accession>
<keyword evidence="1" id="KW-1133">Transmembrane helix</keyword>
<proteinExistence type="predicted"/>
<feature type="transmembrane region" description="Helical" evidence="1">
    <location>
        <begin position="21"/>
        <end position="44"/>
    </location>
</feature>
<dbReference type="EMBL" id="REGN01009229">
    <property type="protein sequence ID" value="RNA01658.1"/>
    <property type="molecule type" value="Genomic_DNA"/>
</dbReference>